<evidence type="ECO:0000313" key="11">
    <source>
        <dbReference type="Proteomes" id="UP000216052"/>
    </source>
</evidence>
<keyword evidence="10" id="KW-0378">Hydrolase</keyword>
<dbReference type="PANTHER" id="PTHR43553">
    <property type="entry name" value="HEAVY METAL TRANSPORTER"/>
    <property type="match status" value="1"/>
</dbReference>
<feature type="domain" description="ABC transporter" evidence="9">
    <location>
        <begin position="5"/>
        <end position="245"/>
    </location>
</feature>
<dbReference type="InterPro" id="IPR015856">
    <property type="entry name" value="ABC_transpr_CbiO/EcfA_su"/>
</dbReference>
<dbReference type="PROSITE" id="PS00211">
    <property type="entry name" value="ABC_TRANSPORTER_1"/>
    <property type="match status" value="1"/>
</dbReference>
<name>A0ABZ3IY20_SPOA4</name>
<dbReference type="InterPro" id="IPR003593">
    <property type="entry name" value="AAA+_ATPase"/>
</dbReference>
<evidence type="ECO:0000259" key="9">
    <source>
        <dbReference type="PROSITE" id="PS50893"/>
    </source>
</evidence>
<keyword evidence="6 10" id="KW-0067">ATP-binding</keyword>
<dbReference type="InterPro" id="IPR027417">
    <property type="entry name" value="P-loop_NTPase"/>
</dbReference>
<gene>
    <name evidence="10" type="primary">ykoD</name>
    <name evidence="10" type="ORF">SPACI_009990</name>
</gene>
<dbReference type="InterPro" id="IPR017871">
    <property type="entry name" value="ABC_transporter-like_CS"/>
</dbReference>
<dbReference type="SMART" id="SM00382">
    <property type="entry name" value="AAA"/>
    <property type="match status" value="2"/>
</dbReference>
<comment type="similarity">
    <text evidence="2">Belongs to the ABC transporter superfamily.</text>
</comment>
<evidence type="ECO:0000256" key="3">
    <source>
        <dbReference type="ARBA" id="ARBA00022448"/>
    </source>
</evidence>
<dbReference type="CDD" id="cd03225">
    <property type="entry name" value="ABC_cobalt_CbiO_domain1"/>
    <property type="match status" value="2"/>
</dbReference>
<keyword evidence="11" id="KW-1185">Reference proteome</keyword>
<dbReference type="SUPFAM" id="SSF52540">
    <property type="entry name" value="P-loop containing nucleoside triphosphate hydrolases"/>
    <property type="match status" value="2"/>
</dbReference>
<evidence type="ECO:0000256" key="7">
    <source>
        <dbReference type="ARBA" id="ARBA00022967"/>
    </source>
</evidence>
<keyword evidence="7" id="KW-1278">Translocase</keyword>
<dbReference type="Pfam" id="PF00005">
    <property type="entry name" value="ABC_tran"/>
    <property type="match status" value="2"/>
</dbReference>
<evidence type="ECO:0000256" key="8">
    <source>
        <dbReference type="ARBA" id="ARBA00023136"/>
    </source>
</evidence>
<evidence type="ECO:0000256" key="6">
    <source>
        <dbReference type="ARBA" id="ARBA00022840"/>
    </source>
</evidence>
<dbReference type="NCBIfam" id="NF010167">
    <property type="entry name" value="PRK13648.1"/>
    <property type="match status" value="2"/>
</dbReference>
<proteinExistence type="inferred from homology"/>
<dbReference type="RefSeq" id="WP_093793613.1">
    <property type="nucleotide sequence ID" value="NZ_CP155571.1"/>
</dbReference>
<reference evidence="10" key="1">
    <citation type="submission" date="2024-05" db="EMBL/GenBank/DDBJ databases">
        <title>Isolation and characterization of Sporomusa carbonis sp. nov., a carboxydotrophic hydrogenogen in the genus of Sporomusa isolated from a charcoal burning pile.</title>
        <authorList>
            <person name="Boeer T."/>
            <person name="Rosenbaum F."/>
            <person name="Eysell L."/>
            <person name="Mueller V."/>
            <person name="Daniel R."/>
            <person name="Poehlein A."/>
        </authorList>
    </citation>
    <scope>NUCLEOTIDE SEQUENCE [LARGE SCALE GENOMIC DNA]</scope>
    <source>
        <strain evidence="10">DSM 3132</strain>
    </source>
</reference>
<keyword evidence="5" id="KW-0547">Nucleotide-binding</keyword>
<keyword evidence="8" id="KW-0472">Membrane</keyword>
<evidence type="ECO:0000256" key="1">
    <source>
        <dbReference type="ARBA" id="ARBA00004202"/>
    </source>
</evidence>
<evidence type="ECO:0000313" key="10">
    <source>
        <dbReference type="EMBL" id="XFO70999.1"/>
    </source>
</evidence>
<feature type="domain" description="ABC transporter" evidence="9">
    <location>
        <begin position="305"/>
        <end position="532"/>
    </location>
</feature>
<dbReference type="Proteomes" id="UP000216052">
    <property type="component" value="Chromosome"/>
</dbReference>
<dbReference type="InterPro" id="IPR003439">
    <property type="entry name" value="ABC_transporter-like_ATP-bd"/>
</dbReference>
<comment type="subcellular location">
    <subcellularLocation>
        <location evidence="1">Cell membrane</location>
        <topology evidence="1">Peripheral membrane protein</topology>
    </subcellularLocation>
</comment>
<dbReference type="GO" id="GO:0005524">
    <property type="term" value="F:ATP binding"/>
    <property type="evidence" value="ECO:0007669"/>
    <property type="project" value="UniProtKB-KW"/>
</dbReference>
<sequence length="573" mass="61542">MDSMVEFCNVSFTYKHRNAPSVNRFSLRILPGEFLLLTGATGCGKSTLLKMLNGLIPHESGGELDGEIIVCGQSTRSLSVAAMSHTVGMVFQNPDDQIFSTTVFDEVNFVLENMGIPFVQAKPQVLEALQLVGLLDKAETSVHALSGGQKQRLAVAAVLAAKPKVLALDEPISQLDPQGAGELLAVLKRLNIDREITIVLVEHRLHEVLPLCHRVAIMEAGKLIWQGGREAAYSRPELFAAYGLRLPQPVMICHQLGIAARSADIGDAVAAIRQRYRVSAYELPAALPKQAAAEEQPLRQAAVAVRQLSFFYNRPAQPVLNNIDFTVFSGQFIALMGSNGAGKSTLLHLIGGLLKPAAGEIHVLGKKVTGVSSAVGMVLQNPDFMLFNNTVQEEIGFSLQQRKGDSCGWSGYCQLLLEKLGLTGLETDFPLALSRGQRLRVAIAAVLACQPAILLLDEPTTGQDIGHIEDIAQLLKEYTSAGGAIVFCTHDAEVAARFADRIVVMRQGRIVADDVPAAVFQDQAMLESAGLKAPAALLTAQALYGGTALTVEEVVGYVRQKCLGGFPRTDFAS</sequence>
<dbReference type="EC" id="3.6.3.-" evidence="10"/>
<keyword evidence="3" id="KW-0813">Transport</keyword>
<protein>
    <submittedName>
        <fullName evidence="10">HMP/thiamine import ATP-binding protein YkoD</fullName>
        <ecNumber evidence="10">3.6.3.-</ecNumber>
    </submittedName>
</protein>
<evidence type="ECO:0000256" key="4">
    <source>
        <dbReference type="ARBA" id="ARBA00022475"/>
    </source>
</evidence>
<dbReference type="InterPro" id="IPR050095">
    <property type="entry name" value="ECF_ABC_transporter_ATP-bd"/>
</dbReference>
<dbReference type="Gene3D" id="3.40.50.300">
    <property type="entry name" value="P-loop containing nucleotide triphosphate hydrolases"/>
    <property type="match status" value="2"/>
</dbReference>
<organism evidence="10 11">
    <name type="scientific">Sporomusa acidovorans (strain ATCC 49682 / DSM 3132 / Mol)</name>
    <dbReference type="NCBI Taxonomy" id="1123286"/>
    <lineage>
        <taxon>Bacteria</taxon>
        <taxon>Bacillati</taxon>
        <taxon>Bacillota</taxon>
        <taxon>Negativicutes</taxon>
        <taxon>Selenomonadales</taxon>
        <taxon>Sporomusaceae</taxon>
        <taxon>Sporomusa</taxon>
    </lineage>
</organism>
<accession>A0ABZ3IY20</accession>
<dbReference type="EMBL" id="CP155571">
    <property type="protein sequence ID" value="XFO70999.1"/>
    <property type="molecule type" value="Genomic_DNA"/>
</dbReference>
<dbReference type="GO" id="GO:0016787">
    <property type="term" value="F:hydrolase activity"/>
    <property type="evidence" value="ECO:0007669"/>
    <property type="project" value="UniProtKB-KW"/>
</dbReference>
<keyword evidence="4" id="KW-1003">Cell membrane</keyword>
<evidence type="ECO:0000256" key="5">
    <source>
        <dbReference type="ARBA" id="ARBA00022741"/>
    </source>
</evidence>
<evidence type="ECO:0000256" key="2">
    <source>
        <dbReference type="ARBA" id="ARBA00005417"/>
    </source>
</evidence>
<dbReference type="PROSITE" id="PS50893">
    <property type="entry name" value="ABC_TRANSPORTER_2"/>
    <property type="match status" value="2"/>
</dbReference>